<feature type="domain" description="HTH psq-type" evidence="1">
    <location>
        <begin position="6"/>
        <end position="48"/>
    </location>
</feature>
<evidence type="ECO:0000313" key="2">
    <source>
        <dbReference type="EMBL" id="GFR62115.1"/>
    </source>
</evidence>
<evidence type="ECO:0000259" key="1">
    <source>
        <dbReference type="Pfam" id="PF05225"/>
    </source>
</evidence>
<dbReference type="Proteomes" id="UP000762676">
    <property type="component" value="Unassembled WGS sequence"/>
</dbReference>
<dbReference type="AlphaFoldDB" id="A0AAV4ENE8"/>
<organism evidence="2 3">
    <name type="scientific">Elysia marginata</name>
    <dbReference type="NCBI Taxonomy" id="1093978"/>
    <lineage>
        <taxon>Eukaryota</taxon>
        <taxon>Metazoa</taxon>
        <taxon>Spiralia</taxon>
        <taxon>Lophotrochozoa</taxon>
        <taxon>Mollusca</taxon>
        <taxon>Gastropoda</taxon>
        <taxon>Heterobranchia</taxon>
        <taxon>Euthyneura</taxon>
        <taxon>Panpulmonata</taxon>
        <taxon>Sacoglossa</taxon>
        <taxon>Placobranchoidea</taxon>
        <taxon>Plakobranchidae</taxon>
        <taxon>Elysia</taxon>
    </lineage>
</organism>
<dbReference type="EMBL" id="BMAT01000228">
    <property type="protein sequence ID" value="GFR62115.1"/>
    <property type="molecule type" value="Genomic_DNA"/>
</dbReference>
<sequence>MPKVYTPAELAEAVRRVRAGEIIQNKASLDYKIPKMTLSDNVNGKVSSSSPGCKPVLSDEQESTFARVLIDLADQGFGLPKGLVKVKVAPPPRTGLLVRAGIRAS</sequence>
<proteinExistence type="predicted"/>
<gene>
    <name evidence="2" type="ORF">ElyMa_000121900</name>
</gene>
<dbReference type="InterPro" id="IPR007889">
    <property type="entry name" value="HTH_Psq"/>
</dbReference>
<dbReference type="Gene3D" id="1.10.10.60">
    <property type="entry name" value="Homeodomain-like"/>
    <property type="match status" value="1"/>
</dbReference>
<accession>A0AAV4ENE8</accession>
<comment type="caution">
    <text evidence="2">The sequence shown here is derived from an EMBL/GenBank/DDBJ whole genome shotgun (WGS) entry which is preliminary data.</text>
</comment>
<evidence type="ECO:0000313" key="3">
    <source>
        <dbReference type="Proteomes" id="UP000762676"/>
    </source>
</evidence>
<dbReference type="SUPFAM" id="SSF46689">
    <property type="entry name" value="Homeodomain-like"/>
    <property type="match status" value="1"/>
</dbReference>
<name>A0AAV4ENE8_9GAST</name>
<dbReference type="GO" id="GO:0003677">
    <property type="term" value="F:DNA binding"/>
    <property type="evidence" value="ECO:0007669"/>
    <property type="project" value="InterPro"/>
</dbReference>
<protein>
    <submittedName>
        <fullName evidence="2">Ligand-dependent corepressor</fullName>
    </submittedName>
</protein>
<keyword evidence="3" id="KW-1185">Reference proteome</keyword>
<dbReference type="Pfam" id="PF05225">
    <property type="entry name" value="HTH_psq"/>
    <property type="match status" value="1"/>
</dbReference>
<reference evidence="2 3" key="1">
    <citation type="journal article" date="2021" name="Elife">
        <title>Chloroplast acquisition without the gene transfer in kleptoplastic sea slugs, Plakobranchus ocellatus.</title>
        <authorList>
            <person name="Maeda T."/>
            <person name="Takahashi S."/>
            <person name="Yoshida T."/>
            <person name="Shimamura S."/>
            <person name="Takaki Y."/>
            <person name="Nagai Y."/>
            <person name="Toyoda A."/>
            <person name="Suzuki Y."/>
            <person name="Arimoto A."/>
            <person name="Ishii H."/>
            <person name="Satoh N."/>
            <person name="Nishiyama T."/>
            <person name="Hasebe M."/>
            <person name="Maruyama T."/>
            <person name="Minagawa J."/>
            <person name="Obokata J."/>
            <person name="Shigenobu S."/>
        </authorList>
    </citation>
    <scope>NUCLEOTIDE SEQUENCE [LARGE SCALE GENOMIC DNA]</scope>
</reference>
<dbReference type="InterPro" id="IPR009057">
    <property type="entry name" value="Homeodomain-like_sf"/>
</dbReference>